<dbReference type="Proteomes" id="UP000823486">
    <property type="component" value="Unassembled WGS sequence"/>
</dbReference>
<feature type="domain" description="N-acetyltransferase" evidence="1">
    <location>
        <begin position="2"/>
        <end position="150"/>
    </location>
</feature>
<dbReference type="InterPro" id="IPR016181">
    <property type="entry name" value="Acyl_CoA_acyltransferase"/>
</dbReference>
<dbReference type="CDD" id="cd04301">
    <property type="entry name" value="NAT_SF"/>
    <property type="match status" value="1"/>
</dbReference>
<organism evidence="2 3">
    <name type="scientific">Peribacillus deserti</name>
    <dbReference type="NCBI Taxonomy" id="673318"/>
    <lineage>
        <taxon>Bacteria</taxon>
        <taxon>Bacillati</taxon>
        <taxon>Bacillota</taxon>
        <taxon>Bacilli</taxon>
        <taxon>Bacillales</taxon>
        <taxon>Bacillaceae</taxon>
        <taxon>Peribacillus</taxon>
    </lineage>
</organism>
<dbReference type="EMBL" id="JAFBFI010000016">
    <property type="protein sequence ID" value="MBM7693844.1"/>
    <property type="molecule type" value="Genomic_DNA"/>
</dbReference>
<keyword evidence="3" id="KW-1185">Reference proteome</keyword>
<dbReference type="SUPFAM" id="SSF55729">
    <property type="entry name" value="Acyl-CoA N-acyltransferases (Nat)"/>
    <property type="match status" value="1"/>
</dbReference>
<comment type="caution">
    <text evidence="2">The sequence shown here is derived from an EMBL/GenBank/DDBJ whole genome shotgun (WGS) entry which is preliminary data.</text>
</comment>
<sequence length="150" mass="16969">MIKIIAHTEIQNAEEILRIQIPAYKKEAELIGFNGIPQLKDQIHDIQQSREIFAGFYENRALCGFVSYEVKEDILDICRLVVHPEHFLKGIAGKLIQYVMESNSHLQKVSVSTGTLNTPAMNLYKKMGFNPMSTTEIAKGITVTHLVKLL</sequence>
<name>A0ABS2QMA4_9BACI</name>
<dbReference type="Gene3D" id="3.40.630.30">
    <property type="match status" value="1"/>
</dbReference>
<evidence type="ECO:0000313" key="3">
    <source>
        <dbReference type="Proteomes" id="UP000823486"/>
    </source>
</evidence>
<dbReference type="InterPro" id="IPR000182">
    <property type="entry name" value="GNAT_dom"/>
</dbReference>
<protein>
    <submittedName>
        <fullName evidence="2">Ribosomal protein S18 acetylase RimI-like enzyme</fullName>
    </submittedName>
</protein>
<dbReference type="RefSeq" id="WP_204544910.1">
    <property type="nucleotide sequence ID" value="NZ_JAFBFI010000016.1"/>
</dbReference>
<proteinExistence type="predicted"/>
<accession>A0ABS2QMA4</accession>
<reference evidence="2 3" key="1">
    <citation type="submission" date="2021-01" db="EMBL/GenBank/DDBJ databases">
        <title>Genomic Encyclopedia of Type Strains, Phase IV (KMG-IV): sequencing the most valuable type-strain genomes for metagenomic binning, comparative biology and taxonomic classification.</title>
        <authorList>
            <person name="Goeker M."/>
        </authorList>
    </citation>
    <scope>NUCLEOTIDE SEQUENCE [LARGE SCALE GENOMIC DNA]</scope>
    <source>
        <strain evidence="2 3">DSM 105482</strain>
    </source>
</reference>
<dbReference type="PROSITE" id="PS51186">
    <property type="entry name" value="GNAT"/>
    <property type="match status" value="1"/>
</dbReference>
<evidence type="ECO:0000259" key="1">
    <source>
        <dbReference type="PROSITE" id="PS51186"/>
    </source>
</evidence>
<evidence type="ECO:0000313" key="2">
    <source>
        <dbReference type="EMBL" id="MBM7693844.1"/>
    </source>
</evidence>
<gene>
    <name evidence="2" type="ORF">JOC77_003288</name>
</gene>
<dbReference type="Pfam" id="PF13508">
    <property type="entry name" value="Acetyltransf_7"/>
    <property type="match status" value="1"/>
</dbReference>